<gene>
    <name evidence="4" type="ORF">GUJ93_ZPchr0006g40776</name>
</gene>
<feature type="region of interest" description="Disordered" evidence="1">
    <location>
        <begin position="88"/>
        <end position="151"/>
    </location>
</feature>
<comment type="caution">
    <text evidence="4">The sequence shown here is derived from an EMBL/GenBank/DDBJ whole genome shotgun (WGS) entry which is preliminary data.</text>
</comment>
<evidence type="ECO:0000259" key="3">
    <source>
        <dbReference type="Pfam" id="PF05678"/>
    </source>
</evidence>
<name>A0A8J5VT69_ZIZPA</name>
<dbReference type="GO" id="GO:0005634">
    <property type="term" value="C:nucleus"/>
    <property type="evidence" value="ECO:0007669"/>
    <property type="project" value="TreeGrafter"/>
</dbReference>
<feature type="signal peptide" evidence="2">
    <location>
        <begin position="1"/>
        <end position="21"/>
    </location>
</feature>
<dbReference type="EMBL" id="JAAALK010000283">
    <property type="protein sequence ID" value="KAG8070936.1"/>
    <property type="molecule type" value="Genomic_DNA"/>
</dbReference>
<keyword evidence="5" id="KW-1185">Reference proteome</keyword>
<reference evidence="4" key="2">
    <citation type="submission" date="2021-02" db="EMBL/GenBank/DDBJ databases">
        <authorList>
            <person name="Kimball J.A."/>
            <person name="Haas M.W."/>
            <person name="Macchietto M."/>
            <person name="Kono T."/>
            <person name="Duquette J."/>
            <person name="Shao M."/>
        </authorList>
    </citation>
    <scope>NUCLEOTIDE SEQUENCE</scope>
    <source>
        <tissue evidence="4">Fresh leaf tissue</tissue>
    </source>
</reference>
<dbReference type="InterPro" id="IPR008889">
    <property type="entry name" value="VQ"/>
</dbReference>
<keyword evidence="2" id="KW-0732">Signal</keyword>
<evidence type="ECO:0000256" key="1">
    <source>
        <dbReference type="SAM" id="MobiDB-lite"/>
    </source>
</evidence>
<dbReference type="Pfam" id="PF05678">
    <property type="entry name" value="VQ"/>
    <property type="match status" value="1"/>
</dbReference>
<accession>A0A8J5VT69</accession>
<organism evidence="4 5">
    <name type="scientific">Zizania palustris</name>
    <name type="common">Northern wild rice</name>
    <dbReference type="NCBI Taxonomy" id="103762"/>
    <lineage>
        <taxon>Eukaryota</taxon>
        <taxon>Viridiplantae</taxon>
        <taxon>Streptophyta</taxon>
        <taxon>Embryophyta</taxon>
        <taxon>Tracheophyta</taxon>
        <taxon>Spermatophyta</taxon>
        <taxon>Magnoliopsida</taxon>
        <taxon>Liliopsida</taxon>
        <taxon>Poales</taxon>
        <taxon>Poaceae</taxon>
        <taxon>BOP clade</taxon>
        <taxon>Oryzoideae</taxon>
        <taxon>Oryzeae</taxon>
        <taxon>Zizaniinae</taxon>
        <taxon>Zizania</taxon>
    </lineage>
</organism>
<protein>
    <recommendedName>
        <fullName evidence="3">VQ domain-containing protein</fullName>
    </recommendedName>
</protein>
<dbReference type="AlphaFoldDB" id="A0A8J5VT69"/>
<dbReference type="OrthoDB" id="695631at2759"/>
<feature type="compositionally biased region" description="Low complexity" evidence="1">
    <location>
        <begin position="131"/>
        <end position="151"/>
    </location>
</feature>
<evidence type="ECO:0000313" key="5">
    <source>
        <dbReference type="Proteomes" id="UP000729402"/>
    </source>
</evidence>
<dbReference type="InterPro" id="IPR039607">
    <property type="entry name" value="VQ_8/17/18/20/21/25"/>
</dbReference>
<evidence type="ECO:0000256" key="2">
    <source>
        <dbReference type="SAM" id="SignalP"/>
    </source>
</evidence>
<reference evidence="4" key="1">
    <citation type="journal article" date="2021" name="bioRxiv">
        <title>Whole Genome Assembly and Annotation of Northern Wild Rice, Zizania palustris L., Supports a Whole Genome Duplication in the Zizania Genus.</title>
        <authorList>
            <person name="Haas M."/>
            <person name="Kono T."/>
            <person name="Macchietto M."/>
            <person name="Millas R."/>
            <person name="McGilp L."/>
            <person name="Shao M."/>
            <person name="Duquette J."/>
            <person name="Hirsch C.N."/>
            <person name="Kimball J."/>
        </authorList>
    </citation>
    <scope>NUCLEOTIDE SEQUENCE</scope>
    <source>
        <tissue evidence="4">Fresh leaf tissue</tissue>
    </source>
</reference>
<feature type="chain" id="PRO_5035159865" description="VQ domain-containing protein" evidence="2">
    <location>
        <begin position="22"/>
        <end position="341"/>
    </location>
</feature>
<evidence type="ECO:0000313" key="4">
    <source>
        <dbReference type="EMBL" id="KAG8070936.1"/>
    </source>
</evidence>
<proteinExistence type="predicted"/>
<feature type="domain" description="VQ" evidence="3">
    <location>
        <begin position="159"/>
        <end position="184"/>
    </location>
</feature>
<dbReference type="PANTHER" id="PTHR33143:SF52">
    <property type="entry name" value="OS02G0539500 PROTEIN"/>
    <property type="match status" value="1"/>
</dbReference>
<dbReference type="Proteomes" id="UP000729402">
    <property type="component" value="Unassembled WGS sequence"/>
</dbReference>
<sequence>MRVGLAKLAGGLFLHSRSALAFPFLTSRGVSPTFFAVELFGYSSPPPPPPPPPRLQGPRDRLVRAASLVCRCGLFPLRLRGGEGLIEASMDGSDRPSPRSRPLQGPRPPRLAVSKDSHKVRKPPVVPHQRGAAGQARQPLPQQQQQQQQPRAPVIIYDASPKVIHTRPSEFMALVQRLTGPGAPAAGFGADPDAEPSAAPLPQEFLLSPTAALSPAARYAAIERSVRPLPTAPVQHYADPGALLDLDVDDGFAAALGPVRPGILSPVPSSLPPAASSGLFSPLDPGCLSWLNDLSPFLPSAGARETPPFAPSPRSLLLATPTMPSPATFSVMEFFSNYPDL</sequence>
<dbReference type="PANTHER" id="PTHR33143">
    <property type="entry name" value="F16F4.1 PROTEIN-RELATED"/>
    <property type="match status" value="1"/>
</dbReference>